<name>A0A1F7X282_9BACT</name>
<proteinExistence type="predicted"/>
<evidence type="ECO:0000313" key="2">
    <source>
        <dbReference type="Proteomes" id="UP000176939"/>
    </source>
</evidence>
<organism evidence="1 2">
    <name type="scientific">Candidatus Woesebacteria bacterium RBG_13_36_22</name>
    <dbReference type="NCBI Taxonomy" id="1802478"/>
    <lineage>
        <taxon>Bacteria</taxon>
        <taxon>Candidatus Woeseibacteriota</taxon>
    </lineage>
</organism>
<dbReference type="EMBL" id="MGFQ01000027">
    <property type="protein sequence ID" value="OGM09087.1"/>
    <property type="molecule type" value="Genomic_DNA"/>
</dbReference>
<reference evidence="1 2" key="1">
    <citation type="journal article" date="2016" name="Nat. Commun.">
        <title>Thousands of microbial genomes shed light on interconnected biogeochemical processes in an aquifer system.</title>
        <authorList>
            <person name="Anantharaman K."/>
            <person name="Brown C.T."/>
            <person name="Hug L.A."/>
            <person name="Sharon I."/>
            <person name="Castelle C.J."/>
            <person name="Probst A.J."/>
            <person name="Thomas B.C."/>
            <person name="Singh A."/>
            <person name="Wilkins M.J."/>
            <person name="Karaoz U."/>
            <person name="Brodie E.L."/>
            <person name="Williams K.H."/>
            <person name="Hubbard S.S."/>
            <person name="Banfield J.F."/>
        </authorList>
    </citation>
    <scope>NUCLEOTIDE SEQUENCE [LARGE SCALE GENOMIC DNA]</scope>
</reference>
<sequence>MSEKVTCASCGDKKPLCQSVNIEGIQQPRICKECLLNNMQTGEENINDIFWLRQLLELKDTETLNKLCKNKDFTWKKEEQ</sequence>
<gene>
    <name evidence="1" type="ORF">A2Z67_03835</name>
</gene>
<dbReference type="AlphaFoldDB" id="A0A1F7X282"/>
<comment type="caution">
    <text evidence="1">The sequence shown here is derived from an EMBL/GenBank/DDBJ whole genome shotgun (WGS) entry which is preliminary data.</text>
</comment>
<accession>A0A1F7X282</accession>
<evidence type="ECO:0000313" key="1">
    <source>
        <dbReference type="EMBL" id="OGM09087.1"/>
    </source>
</evidence>
<dbReference type="Proteomes" id="UP000176939">
    <property type="component" value="Unassembled WGS sequence"/>
</dbReference>
<protein>
    <submittedName>
        <fullName evidence="1">Uncharacterized protein</fullName>
    </submittedName>
</protein>